<dbReference type="InterPro" id="IPR007645">
    <property type="entry name" value="RNA_pol_Rpb2_3"/>
</dbReference>
<dbReference type="InterPro" id="IPR007647">
    <property type="entry name" value="RNA_pol_Rpb2_5"/>
</dbReference>
<dbReference type="FunFam" id="2.40.270.10:FF:000006">
    <property type="entry name" value="DNA-directed RNA polymerase subunit beta"/>
    <property type="match status" value="1"/>
</dbReference>
<accession>A0AA88LDX3</accession>
<feature type="domain" description="DNA-directed RNA polymerase subunit 2 hybrid-binding" evidence="8">
    <location>
        <begin position="271"/>
        <end position="470"/>
    </location>
</feature>
<dbReference type="GO" id="GO:0000428">
    <property type="term" value="C:DNA-directed RNA polymerase complex"/>
    <property type="evidence" value="ECO:0007669"/>
    <property type="project" value="UniProtKB-KW"/>
</dbReference>
<dbReference type="Pfam" id="PF04565">
    <property type="entry name" value="RNA_pol_Rpb2_3"/>
    <property type="match status" value="1"/>
</dbReference>
<keyword evidence="3" id="KW-0240">DNA-directed RNA polymerase</keyword>
<dbReference type="Pfam" id="PF04567">
    <property type="entry name" value="RNA_pol_Rpb2_5"/>
    <property type="match status" value="1"/>
</dbReference>
<feature type="domain" description="RNA polymerase Rpb2" evidence="10">
    <location>
        <begin position="142"/>
        <end position="203"/>
    </location>
</feature>
<dbReference type="Gene3D" id="3.90.1100.10">
    <property type="match status" value="1"/>
</dbReference>
<name>A0AA88LDX3_ARTSF</name>
<dbReference type="GO" id="GO:0032549">
    <property type="term" value="F:ribonucleoside binding"/>
    <property type="evidence" value="ECO:0007669"/>
    <property type="project" value="InterPro"/>
</dbReference>
<keyword evidence="6" id="KW-0804">Transcription</keyword>
<feature type="domain" description="RNA polymerase Rpb2" evidence="9">
    <location>
        <begin position="43"/>
        <end position="107"/>
    </location>
</feature>
<evidence type="ECO:0000259" key="9">
    <source>
        <dbReference type="Pfam" id="PF04565"/>
    </source>
</evidence>
<evidence type="ECO:0000256" key="6">
    <source>
        <dbReference type="ARBA" id="ARBA00023163"/>
    </source>
</evidence>
<dbReference type="InterPro" id="IPR037033">
    <property type="entry name" value="DNA-dir_RNAP_su2_hyb_sf"/>
</dbReference>
<dbReference type="GO" id="GO:0003677">
    <property type="term" value="F:DNA binding"/>
    <property type="evidence" value="ECO:0007669"/>
    <property type="project" value="InterPro"/>
</dbReference>
<keyword evidence="13" id="KW-1185">Reference proteome</keyword>
<keyword evidence="4" id="KW-0808">Transferase</keyword>
<dbReference type="Gene3D" id="2.40.50.150">
    <property type="match status" value="1"/>
</dbReference>
<dbReference type="Gene3D" id="2.40.270.10">
    <property type="entry name" value="DNA-directed RNA polymerase, subunit 2, domain 6"/>
    <property type="match status" value="1"/>
</dbReference>
<evidence type="ECO:0000256" key="3">
    <source>
        <dbReference type="ARBA" id="ARBA00022478"/>
    </source>
</evidence>
<dbReference type="Pfam" id="PF04566">
    <property type="entry name" value="RNA_pol_Rpb2_4"/>
    <property type="match status" value="1"/>
</dbReference>
<dbReference type="InterPro" id="IPR015712">
    <property type="entry name" value="DNA-dir_RNA_pol_su2"/>
</dbReference>
<dbReference type="AlphaFoldDB" id="A0AA88LDX3"/>
<proteinExistence type="inferred from homology"/>
<evidence type="ECO:0000256" key="7">
    <source>
        <dbReference type="RuleBase" id="RU000434"/>
    </source>
</evidence>
<evidence type="ECO:0000256" key="5">
    <source>
        <dbReference type="ARBA" id="ARBA00022695"/>
    </source>
</evidence>
<evidence type="ECO:0000259" key="10">
    <source>
        <dbReference type="Pfam" id="PF04566"/>
    </source>
</evidence>
<evidence type="ECO:0000256" key="4">
    <source>
        <dbReference type="ARBA" id="ARBA00022679"/>
    </source>
</evidence>
<gene>
    <name evidence="12" type="ORF">QYM36_003166</name>
</gene>
<dbReference type="Proteomes" id="UP001187531">
    <property type="component" value="Unassembled WGS sequence"/>
</dbReference>
<evidence type="ECO:0000313" key="12">
    <source>
        <dbReference type="EMBL" id="KAK2722879.1"/>
    </source>
</evidence>
<dbReference type="EMBL" id="JAVRJZ010000005">
    <property type="protein sequence ID" value="KAK2722879.1"/>
    <property type="molecule type" value="Genomic_DNA"/>
</dbReference>
<keyword evidence="5" id="KW-0548">Nucleotidyltransferase</keyword>
<feature type="non-terminal residue" evidence="12">
    <location>
        <position position="471"/>
    </location>
</feature>
<evidence type="ECO:0000256" key="2">
    <source>
        <dbReference type="ARBA" id="ARBA00012418"/>
    </source>
</evidence>
<comment type="similarity">
    <text evidence="1 7">Belongs to the RNA polymerase beta chain family.</text>
</comment>
<protein>
    <recommendedName>
        <fullName evidence="2">DNA-directed RNA polymerase</fullName>
        <ecNumber evidence="2">2.7.7.6</ecNumber>
    </recommendedName>
</protein>
<dbReference type="PANTHER" id="PTHR20856">
    <property type="entry name" value="DNA-DIRECTED RNA POLYMERASE I SUBUNIT 2"/>
    <property type="match status" value="1"/>
</dbReference>
<evidence type="ECO:0000313" key="13">
    <source>
        <dbReference type="Proteomes" id="UP001187531"/>
    </source>
</evidence>
<sequence length="471" mass="52584">MATSFDVRQLITEQTVSQGLIFAIGTGNWIIGRFGMHRKGVSQVLSRFSYIYMLGMLTRVNSQFEKTRKVGGVRSLVGSQWGVLCPSETPEGEGCGLVKNLALLAHITTPSDDKEHRSLVKSLGAEDIQCVDLSKLGKTYMVLVNGSLVAATDKPAPLVRAIRHLRRKGYGSPFVSVYLENRHRCVYIATDGGRLCRPYIIVENGKPKVTTQHIQELSNEKIIFQDFVDRGLVEYLDVNEENLSLVAVSEFEVTPSHTHMEIEPYTILGVVAGLIPFPHHNQFPRNTYQCAMGKQAMGVIGLNQRMRIDSLQYNIVYPMKPMVKSRTIDLINFEQLPAGQNAIVAVMSYSGYDIEDAIVLNQASVDRGYGRCIVYKNEVIQLRSYDKGLCDRIDGPLVDKVTREPDRRHVILGKDGIFEPGSRIQQGNVLVNKKVPLASSLNLSLSEAHLARYQDVPVSYKHDVESFAEQV</sequence>
<dbReference type="InterPro" id="IPR007120">
    <property type="entry name" value="DNA-dir_RNAP_su2_dom"/>
</dbReference>
<dbReference type="InterPro" id="IPR007646">
    <property type="entry name" value="RNA_pol_Rpb2_4"/>
</dbReference>
<comment type="caution">
    <text evidence="12">The sequence shown here is derived from an EMBL/GenBank/DDBJ whole genome shotgun (WGS) entry which is preliminary data.</text>
</comment>
<reference evidence="12" key="1">
    <citation type="submission" date="2023-07" db="EMBL/GenBank/DDBJ databases">
        <title>Chromosome-level genome assembly of Artemia franciscana.</title>
        <authorList>
            <person name="Jo E."/>
        </authorList>
    </citation>
    <scope>NUCLEOTIDE SEQUENCE</scope>
    <source>
        <tissue evidence="12">Whole body</tissue>
    </source>
</reference>
<dbReference type="GO" id="GO:0006351">
    <property type="term" value="P:DNA-templated transcription"/>
    <property type="evidence" value="ECO:0007669"/>
    <property type="project" value="InterPro"/>
</dbReference>
<dbReference type="SUPFAM" id="SSF64484">
    <property type="entry name" value="beta and beta-prime subunits of DNA dependent RNA-polymerase"/>
    <property type="match status" value="1"/>
</dbReference>
<dbReference type="EC" id="2.7.7.6" evidence="2"/>
<dbReference type="GO" id="GO:0003899">
    <property type="term" value="F:DNA-directed RNA polymerase activity"/>
    <property type="evidence" value="ECO:0007669"/>
    <property type="project" value="UniProtKB-EC"/>
</dbReference>
<feature type="domain" description="RNA polymerase Rpb2" evidence="11">
    <location>
        <begin position="224"/>
        <end position="256"/>
    </location>
</feature>
<dbReference type="Pfam" id="PF00562">
    <property type="entry name" value="RNA_pol_Rpb2_6"/>
    <property type="match status" value="1"/>
</dbReference>
<evidence type="ECO:0000259" key="11">
    <source>
        <dbReference type="Pfam" id="PF04567"/>
    </source>
</evidence>
<evidence type="ECO:0000256" key="1">
    <source>
        <dbReference type="ARBA" id="ARBA00006835"/>
    </source>
</evidence>
<organism evidence="12 13">
    <name type="scientific">Artemia franciscana</name>
    <name type="common">Brine shrimp</name>
    <name type="synonym">Artemia sanfranciscana</name>
    <dbReference type="NCBI Taxonomy" id="6661"/>
    <lineage>
        <taxon>Eukaryota</taxon>
        <taxon>Metazoa</taxon>
        <taxon>Ecdysozoa</taxon>
        <taxon>Arthropoda</taxon>
        <taxon>Crustacea</taxon>
        <taxon>Branchiopoda</taxon>
        <taxon>Anostraca</taxon>
        <taxon>Artemiidae</taxon>
        <taxon>Artemia</taxon>
    </lineage>
</organism>
<dbReference type="InterPro" id="IPR014724">
    <property type="entry name" value="RNA_pol_RPB2_OB-fold"/>
</dbReference>
<evidence type="ECO:0000259" key="8">
    <source>
        <dbReference type="Pfam" id="PF00562"/>
    </source>
</evidence>